<reference evidence="2 3" key="1">
    <citation type="submission" date="2014-11" db="EMBL/GenBank/DDBJ databases">
        <title>Genetic blueprint of the zoonotic pathogen Toxocara canis.</title>
        <authorList>
            <person name="Zhu X.-Q."/>
            <person name="Korhonen P.K."/>
            <person name="Cai H."/>
            <person name="Young N.D."/>
            <person name="Nejsum P."/>
            <person name="von Samson-Himmelstjerna G."/>
            <person name="Boag P.R."/>
            <person name="Tan P."/>
            <person name="Li Q."/>
            <person name="Min J."/>
            <person name="Yang Y."/>
            <person name="Wang X."/>
            <person name="Fang X."/>
            <person name="Hall R.S."/>
            <person name="Hofmann A."/>
            <person name="Sternberg P.W."/>
            <person name="Jex A.R."/>
            <person name="Gasser R.B."/>
        </authorList>
    </citation>
    <scope>NUCLEOTIDE SEQUENCE [LARGE SCALE GENOMIC DNA]</scope>
    <source>
        <strain evidence="2">PN_DK_2014</strain>
    </source>
</reference>
<proteinExistence type="predicted"/>
<keyword evidence="3" id="KW-1185">Reference proteome</keyword>
<organism evidence="2 3">
    <name type="scientific">Toxocara canis</name>
    <name type="common">Canine roundworm</name>
    <dbReference type="NCBI Taxonomy" id="6265"/>
    <lineage>
        <taxon>Eukaryota</taxon>
        <taxon>Metazoa</taxon>
        <taxon>Ecdysozoa</taxon>
        <taxon>Nematoda</taxon>
        <taxon>Chromadorea</taxon>
        <taxon>Rhabditida</taxon>
        <taxon>Spirurina</taxon>
        <taxon>Ascaridomorpha</taxon>
        <taxon>Ascaridoidea</taxon>
        <taxon>Toxocaridae</taxon>
        <taxon>Toxocara</taxon>
    </lineage>
</organism>
<evidence type="ECO:0000259" key="1">
    <source>
        <dbReference type="Pfam" id="PF23672"/>
    </source>
</evidence>
<dbReference type="STRING" id="6265.A0A0B2UUF9"/>
<dbReference type="PANTHER" id="PTHR22198">
    <property type="entry name" value="FERM DOMAIN-CONTAINING PROTEIN"/>
    <property type="match status" value="1"/>
</dbReference>
<dbReference type="Pfam" id="PF23672">
    <property type="entry name" value="DUF7153"/>
    <property type="match status" value="1"/>
</dbReference>
<accession>A0A0B2UUF9</accession>
<dbReference type="EMBL" id="JPKZ01003169">
    <property type="protein sequence ID" value="KHN73038.1"/>
    <property type="molecule type" value="Genomic_DNA"/>
</dbReference>
<dbReference type="Proteomes" id="UP000031036">
    <property type="component" value="Unassembled WGS sequence"/>
</dbReference>
<evidence type="ECO:0000313" key="3">
    <source>
        <dbReference type="Proteomes" id="UP000031036"/>
    </source>
</evidence>
<dbReference type="PANTHER" id="PTHR22198:SF2">
    <property type="entry name" value="PROTEIN CBG14274"/>
    <property type="match status" value="1"/>
</dbReference>
<feature type="domain" description="DUF7153" evidence="1">
    <location>
        <begin position="58"/>
        <end position="249"/>
    </location>
</feature>
<dbReference type="OrthoDB" id="6060890at2759"/>
<gene>
    <name evidence="2" type="ORF">Tcan_15678</name>
</gene>
<dbReference type="AlphaFoldDB" id="A0A0B2UUF9"/>
<comment type="caution">
    <text evidence="2">The sequence shown here is derived from an EMBL/GenBank/DDBJ whole genome shotgun (WGS) entry which is preliminary data.</text>
</comment>
<dbReference type="InterPro" id="IPR055577">
    <property type="entry name" value="DUF7153"/>
</dbReference>
<evidence type="ECO:0000313" key="2">
    <source>
        <dbReference type="EMBL" id="KHN73038.1"/>
    </source>
</evidence>
<protein>
    <recommendedName>
        <fullName evidence="1">DUF7153 domain-containing protein</fullName>
    </recommendedName>
</protein>
<name>A0A0B2UUF9_TOXCA</name>
<sequence>MPILEDNEDGEHHYMLLSIVRASSESVLLPRSQSWDGIPSLCAPYACKLVGNANSLCIKRLKSIEKRVRHPLLDICFITSNHELRGEHNYHPQYDIGPDLRYQTGHYDLLQLTSRIEEESVEGGKQRHDLNEACSRFYQQLGAHGSEKTVRRKFRGYFFLAYKTMEHMSTMKFAKGWKTWSGARYICTSLPQPYYFRRLSFFRQSGSSAEFTYIMLIQIEHLMVSAETALNLASSLRQRLSAYVGVYREIDFTVDQCSGEQLQLNSSPIRLPSRPSIFVDLRRPVLANVQCLQRPSINDTANDEAIVNEFNETHRIPFHQPTDRLYEAKMVHSWNSYADDLLINLVEAEGTSEREQFVVFFLLMLVMS</sequence>